<accession>A0A0E9QHF7</accession>
<reference evidence="1" key="2">
    <citation type="journal article" date="2015" name="Fish Shellfish Immunol.">
        <title>Early steps in the European eel (Anguilla anguilla)-Vibrio vulnificus interaction in the gills: Role of the RtxA13 toxin.</title>
        <authorList>
            <person name="Callol A."/>
            <person name="Pajuelo D."/>
            <person name="Ebbesson L."/>
            <person name="Teles M."/>
            <person name="MacKenzie S."/>
            <person name="Amaro C."/>
        </authorList>
    </citation>
    <scope>NUCLEOTIDE SEQUENCE</scope>
</reference>
<name>A0A0E9QHF7_ANGAN</name>
<proteinExistence type="predicted"/>
<dbReference type="EMBL" id="GBXM01098130">
    <property type="protein sequence ID" value="JAH10447.1"/>
    <property type="molecule type" value="Transcribed_RNA"/>
</dbReference>
<evidence type="ECO:0000313" key="1">
    <source>
        <dbReference type="EMBL" id="JAH15922.1"/>
    </source>
</evidence>
<dbReference type="EMBL" id="GBXM01092655">
    <property type="protein sequence ID" value="JAH15922.1"/>
    <property type="molecule type" value="Transcribed_RNA"/>
</dbReference>
<protein>
    <submittedName>
        <fullName evidence="1">Uncharacterized protein</fullName>
    </submittedName>
</protein>
<dbReference type="EMBL" id="GBXM01090114">
    <property type="protein sequence ID" value="JAH18463.1"/>
    <property type="molecule type" value="Transcribed_RNA"/>
</dbReference>
<reference evidence="1" key="1">
    <citation type="submission" date="2014-11" db="EMBL/GenBank/DDBJ databases">
        <authorList>
            <person name="Amaro Gonzalez C."/>
        </authorList>
    </citation>
    <scope>NUCLEOTIDE SEQUENCE</scope>
</reference>
<sequence>MYIMAQINNKCSSQILSIPRKVNKGLTAAEF</sequence>
<dbReference type="EMBL" id="GBXM01101135">
    <property type="protein sequence ID" value="JAH07442.1"/>
    <property type="molecule type" value="Transcribed_RNA"/>
</dbReference>
<organism evidence="1">
    <name type="scientific">Anguilla anguilla</name>
    <name type="common">European freshwater eel</name>
    <name type="synonym">Muraena anguilla</name>
    <dbReference type="NCBI Taxonomy" id="7936"/>
    <lineage>
        <taxon>Eukaryota</taxon>
        <taxon>Metazoa</taxon>
        <taxon>Chordata</taxon>
        <taxon>Craniata</taxon>
        <taxon>Vertebrata</taxon>
        <taxon>Euteleostomi</taxon>
        <taxon>Actinopterygii</taxon>
        <taxon>Neopterygii</taxon>
        <taxon>Teleostei</taxon>
        <taxon>Anguilliformes</taxon>
        <taxon>Anguillidae</taxon>
        <taxon>Anguilla</taxon>
    </lineage>
</organism>
<dbReference type="AlphaFoldDB" id="A0A0E9QHF7"/>